<keyword evidence="1" id="KW-0732">Signal</keyword>
<dbReference type="Proteomes" id="UP001139290">
    <property type="component" value="Unassembled WGS sequence"/>
</dbReference>
<name>A0ABT1BG90_9ENTR</name>
<feature type="signal peptide" evidence="1">
    <location>
        <begin position="1"/>
        <end position="26"/>
    </location>
</feature>
<organism evidence="2 3">
    <name type="scientific">Citrobacter meridianamericanus</name>
    <dbReference type="NCBI Taxonomy" id="2894201"/>
    <lineage>
        <taxon>Bacteria</taxon>
        <taxon>Pseudomonadati</taxon>
        <taxon>Pseudomonadota</taxon>
        <taxon>Gammaproteobacteria</taxon>
        <taxon>Enterobacterales</taxon>
        <taxon>Enterobacteriaceae</taxon>
        <taxon>Citrobacter</taxon>
    </lineage>
</organism>
<feature type="chain" id="PRO_5046978872" evidence="1">
    <location>
        <begin position="27"/>
        <end position="177"/>
    </location>
</feature>
<gene>
    <name evidence="2" type="ORF">LOD26_23545</name>
</gene>
<evidence type="ECO:0000256" key="1">
    <source>
        <dbReference type="SAM" id="SignalP"/>
    </source>
</evidence>
<evidence type="ECO:0000313" key="2">
    <source>
        <dbReference type="EMBL" id="MCO5784263.1"/>
    </source>
</evidence>
<keyword evidence="3" id="KW-1185">Reference proteome</keyword>
<protein>
    <submittedName>
        <fullName evidence="2">Uncharacterized protein</fullName>
    </submittedName>
</protein>
<comment type="caution">
    <text evidence="2">The sequence shown here is derived from an EMBL/GenBank/DDBJ whole genome shotgun (WGS) entry which is preliminary data.</text>
</comment>
<accession>A0ABT1BG90</accession>
<sequence>MRKKISPIIISFVLAAISSFSPQSMAAESGVTDFTVRIKNISTCTFSTRQVVELGDITVDTKANFDNKKLLVNVLCPDTVSSYIWANVKPLTGYFATADTMWIDIDGSILSGSYGTKFSLFDENKNKIILNGGGENNANSGFCSGTTTRTCALTPYLEAGSETGNGSITMVFNIRHS</sequence>
<reference evidence="2" key="1">
    <citation type="submission" date="2021-11" db="EMBL/GenBank/DDBJ databases">
        <title>Citrobacter meridianamericanus sp. nov. isolated from soil.</title>
        <authorList>
            <person name="Furlan J.P.R."/>
            <person name="Stehling E.G."/>
        </authorList>
    </citation>
    <scope>NUCLEOTIDE SEQUENCE</scope>
    <source>
        <strain evidence="2">BR102</strain>
    </source>
</reference>
<evidence type="ECO:0000313" key="3">
    <source>
        <dbReference type="Proteomes" id="UP001139290"/>
    </source>
</evidence>
<proteinExistence type="predicted"/>
<dbReference type="RefSeq" id="WP_252838996.1">
    <property type="nucleotide sequence ID" value="NZ_JAJJVQ010000011.1"/>
</dbReference>
<dbReference type="EMBL" id="JAJJVQ010000011">
    <property type="protein sequence ID" value="MCO5784263.1"/>
    <property type="molecule type" value="Genomic_DNA"/>
</dbReference>